<dbReference type="KEGG" id="bsed:DN745_01870"/>
<dbReference type="SMART" id="SM00220">
    <property type="entry name" value="S_TKc"/>
    <property type="match status" value="1"/>
</dbReference>
<proteinExistence type="predicted"/>
<gene>
    <name evidence="6" type="ORF">DN745_01870</name>
</gene>
<dbReference type="Gene3D" id="3.30.200.20">
    <property type="entry name" value="Phosphorylase Kinase, domain 1"/>
    <property type="match status" value="1"/>
</dbReference>
<evidence type="ECO:0000259" key="5">
    <source>
        <dbReference type="PROSITE" id="PS50011"/>
    </source>
</evidence>
<dbReference type="SUPFAM" id="SSF56112">
    <property type="entry name" value="Protein kinase-like (PK-like)"/>
    <property type="match status" value="1"/>
</dbReference>
<evidence type="ECO:0000313" key="6">
    <source>
        <dbReference type="EMBL" id="AWV88147.1"/>
    </source>
</evidence>
<dbReference type="Gene3D" id="1.25.40.10">
    <property type="entry name" value="Tetratricopeptide repeat domain"/>
    <property type="match status" value="3"/>
</dbReference>
<keyword evidence="1" id="KW-0808">Transferase</keyword>
<dbReference type="Pfam" id="PF00069">
    <property type="entry name" value="Pkinase"/>
    <property type="match status" value="1"/>
</dbReference>
<dbReference type="PROSITE" id="PS00108">
    <property type="entry name" value="PROTEIN_KINASE_ST"/>
    <property type="match status" value="1"/>
</dbReference>
<dbReference type="AlphaFoldDB" id="A0A2Z4FGQ2"/>
<organism evidence="6 7">
    <name type="scientific">Bradymonas sediminis</name>
    <dbReference type="NCBI Taxonomy" id="1548548"/>
    <lineage>
        <taxon>Bacteria</taxon>
        <taxon>Deltaproteobacteria</taxon>
        <taxon>Bradymonadales</taxon>
        <taxon>Bradymonadaceae</taxon>
        <taxon>Bradymonas</taxon>
    </lineage>
</organism>
<reference evidence="6 7" key="1">
    <citation type="submission" date="2018-06" db="EMBL/GenBank/DDBJ databases">
        <title>Lujinxingia sediminis gen. nov. sp. nov., a new facultative anaerobic member of the class Deltaproteobacteria, and proposal of Lujinxingaceae fam. nov.</title>
        <authorList>
            <person name="Guo L.-Y."/>
            <person name="Li C.-M."/>
            <person name="Wang S."/>
            <person name="Du Z.-J."/>
        </authorList>
    </citation>
    <scope>NUCLEOTIDE SEQUENCE [LARGE SCALE GENOMIC DNA]</scope>
    <source>
        <strain evidence="6 7">FA350</strain>
    </source>
</reference>
<dbReference type="InterPro" id="IPR008271">
    <property type="entry name" value="Ser/Thr_kinase_AS"/>
</dbReference>
<protein>
    <recommendedName>
        <fullName evidence="5">Protein kinase domain-containing protein</fullName>
    </recommendedName>
</protein>
<dbReference type="EMBL" id="CP030032">
    <property type="protein sequence ID" value="AWV88147.1"/>
    <property type="molecule type" value="Genomic_DNA"/>
</dbReference>
<dbReference type="Gene3D" id="1.10.510.10">
    <property type="entry name" value="Transferase(Phosphotransferase) domain 1"/>
    <property type="match status" value="1"/>
</dbReference>
<keyword evidence="3" id="KW-0418">Kinase</keyword>
<dbReference type="SMART" id="SM00028">
    <property type="entry name" value="TPR"/>
    <property type="match status" value="7"/>
</dbReference>
<dbReference type="InterPro" id="IPR011009">
    <property type="entry name" value="Kinase-like_dom_sf"/>
</dbReference>
<dbReference type="OrthoDB" id="5476077at2"/>
<evidence type="ECO:0000256" key="1">
    <source>
        <dbReference type="ARBA" id="ARBA00022679"/>
    </source>
</evidence>
<dbReference type="InterPro" id="IPR017441">
    <property type="entry name" value="Protein_kinase_ATP_BS"/>
</dbReference>
<dbReference type="PROSITE" id="PS50005">
    <property type="entry name" value="TPR"/>
    <property type="match status" value="1"/>
</dbReference>
<dbReference type="PANTHER" id="PTHR43289">
    <property type="entry name" value="MITOGEN-ACTIVATED PROTEIN KINASE KINASE KINASE 20-RELATED"/>
    <property type="match status" value="1"/>
</dbReference>
<dbReference type="InterPro" id="IPR011990">
    <property type="entry name" value="TPR-like_helical_dom_sf"/>
</dbReference>
<dbReference type="GO" id="GO:0005524">
    <property type="term" value="F:ATP binding"/>
    <property type="evidence" value="ECO:0007669"/>
    <property type="project" value="UniProtKB-UniRule"/>
</dbReference>
<name>A0A2Z4FGQ2_9DELT</name>
<dbReference type="PROSITE" id="PS00107">
    <property type="entry name" value="PROTEIN_KINASE_ATP"/>
    <property type="match status" value="1"/>
</dbReference>
<evidence type="ECO:0000256" key="2">
    <source>
        <dbReference type="ARBA" id="ARBA00022741"/>
    </source>
</evidence>
<dbReference type="SUPFAM" id="SSF48452">
    <property type="entry name" value="TPR-like"/>
    <property type="match status" value="3"/>
</dbReference>
<dbReference type="Proteomes" id="UP000249799">
    <property type="component" value="Chromosome"/>
</dbReference>
<evidence type="ECO:0000256" key="3">
    <source>
        <dbReference type="ARBA" id="ARBA00022777"/>
    </source>
</evidence>
<dbReference type="InterPro" id="IPR000719">
    <property type="entry name" value="Prot_kinase_dom"/>
</dbReference>
<keyword evidence="7" id="KW-1185">Reference proteome</keyword>
<evidence type="ECO:0000313" key="7">
    <source>
        <dbReference type="Proteomes" id="UP000249799"/>
    </source>
</evidence>
<accession>A0A2Z4FGQ2</accession>
<keyword evidence="4" id="KW-0067">ATP-binding</keyword>
<dbReference type="InterPro" id="IPR019734">
    <property type="entry name" value="TPR_rpt"/>
</dbReference>
<sequence length="1013" mass="111643">MGMRSSAIEELLKPGDMIAGRFRIVEQIGLGGFSVVYRAHQESMQRFVALKVLKSTASDDEKTVERFRREALFASHLSHPNTIRLFDYGHTDDGLCYIAMELLEGEDLADVVRTGKPMDPGRAWRILAQCCRSLSEAHRLGLVHRDLKPENIFLVRQADGSEFVKVLDFGVSKAITNFTNASRAMAPLTQRGTVFGTPLYMAPEQAMAKTITTAVDVYGLGHIAFEMLTGHAAYDETLTPMDVMMRQINDPPLQLPPPLDQTPFSPLIAKCTIKDPEQRIPNAAKLLEHLLHDAFIPYMGEERPGSKKDRKTLKNLGGRAAAQDAPQALETPVEADPRSKPPSVEIFSDLEPVAAAPKKDAGDIAFDTILGFLAQFGDAVPLELWTMARARVLPTQYMGLVDFVIDQAERYGIIKRDTHATRTGATSGDSLSFCNPGFARQLRDGFDTLVEPVQTHRDIAALLLEYDPAPRGENLTRVVDHLVRAEQHRQAMGLLWAAAEDAAAKADGREALQYYLKLASLKEDFSPWPDQAEEEALGFEPGEIWIRLGETHAKLGEQGAAQDALARAVAPNGPSPASVRGRAFKILGDLAVSQKRYVAARTHYRHARDSFRESKNPAAFVAAIGAMGHCALMSGKFSEAKELLGLALNRSQRLQNAVLHARLGRFMARVHMQAGSFEAARAQLQSALKVFEKINSADEIEEVLVELGEANYAEGDFKASRDNYHRALRLRQAQREFSRETLPMEAERAGHIDFAEFADPDPAQIGLARAFAALGELDAATEFYEQALARSLASGERLQQARIRFYLGDLSLARLQFRAAARHFEAAEAMAQLIGHTELWIDATIRLAYVAFDAGDSNQAYKQLSEAMEMAASRNSPGAELAVRAHVIYLQLLEHEFRARGEAFAPLLAAAKAKGLRRAEVLCQIFNADVHTARGAIGQAQALLAEARIGAAELHDYALLVPIARRERDLERQIWRADSPHDAAPTESMQATITEIGIGSLVPPITNARRFFD</sequence>
<dbReference type="GO" id="GO:0004674">
    <property type="term" value="F:protein serine/threonine kinase activity"/>
    <property type="evidence" value="ECO:0007669"/>
    <property type="project" value="TreeGrafter"/>
</dbReference>
<feature type="domain" description="Protein kinase" evidence="5">
    <location>
        <begin position="22"/>
        <end position="295"/>
    </location>
</feature>
<dbReference type="CDD" id="cd14014">
    <property type="entry name" value="STKc_PknB_like"/>
    <property type="match status" value="1"/>
</dbReference>
<evidence type="ECO:0000256" key="4">
    <source>
        <dbReference type="ARBA" id="ARBA00022840"/>
    </source>
</evidence>
<keyword evidence="2" id="KW-0547">Nucleotide-binding</keyword>
<dbReference type="PANTHER" id="PTHR43289:SF6">
    <property type="entry name" value="SERINE_THREONINE-PROTEIN KINASE NEKL-3"/>
    <property type="match status" value="1"/>
</dbReference>
<dbReference type="PROSITE" id="PS50011">
    <property type="entry name" value="PROTEIN_KINASE_DOM"/>
    <property type="match status" value="1"/>
</dbReference>